<sequence>MAVTYSIQFADLQPQDVAVVHGRVRSGALPEFLGGAFGEVARVMAEQGLLPIGPPFGRYRFDDDGSCQVEAGFPCAGIVTDAGRVRHGRLPGGRVAHTLHVGDYAAVGAAYQAAVDFIVANGHEPAGVAWERYLDGPDVASPRTEVFVPCRPVRPRGEPQA</sequence>
<dbReference type="EMBL" id="CP060713">
    <property type="protein sequence ID" value="QNN53499.1"/>
    <property type="molecule type" value="Genomic_DNA"/>
</dbReference>
<gene>
    <name evidence="2" type="ORF">H9L09_03385</name>
</gene>
<feature type="domain" description="AraC effector-binding" evidence="1">
    <location>
        <begin position="5"/>
        <end position="151"/>
    </location>
</feature>
<dbReference type="KEGG" id="nmes:H9L09_03385"/>
<keyword evidence="3" id="KW-1185">Reference proteome</keyword>
<proteinExistence type="predicted"/>
<dbReference type="Gene3D" id="3.20.80.10">
    <property type="entry name" value="Regulatory factor, effector binding domain"/>
    <property type="match status" value="1"/>
</dbReference>
<dbReference type="InterPro" id="IPR029442">
    <property type="entry name" value="GyrI-like"/>
</dbReference>
<protein>
    <submittedName>
        <fullName evidence="2">GyrI-like domain-containing protein</fullName>
    </submittedName>
</protein>
<dbReference type="RefSeq" id="WP_187579341.1">
    <property type="nucleotide sequence ID" value="NZ_CP060713.1"/>
</dbReference>
<organism evidence="2 3">
    <name type="scientific">Nocardioides mesophilus</name>
    <dbReference type="NCBI Taxonomy" id="433659"/>
    <lineage>
        <taxon>Bacteria</taxon>
        <taxon>Bacillati</taxon>
        <taxon>Actinomycetota</taxon>
        <taxon>Actinomycetes</taxon>
        <taxon>Propionibacteriales</taxon>
        <taxon>Nocardioidaceae</taxon>
        <taxon>Nocardioides</taxon>
    </lineage>
</organism>
<dbReference type="SUPFAM" id="SSF55136">
    <property type="entry name" value="Probable bacterial effector-binding domain"/>
    <property type="match status" value="1"/>
</dbReference>
<accession>A0A7G9RD24</accession>
<evidence type="ECO:0000313" key="2">
    <source>
        <dbReference type="EMBL" id="QNN53499.1"/>
    </source>
</evidence>
<dbReference type="InterPro" id="IPR010499">
    <property type="entry name" value="AraC_E-bd"/>
</dbReference>
<evidence type="ECO:0000313" key="3">
    <source>
        <dbReference type="Proteomes" id="UP000515947"/>
    </source>
</evidence>
<reference evidence="2 3" key="1">
    <citation type="submission" date="2020-08" db="EMBL/GenBank/DDBJ databases">
        <title>Genome sequence of Nocardioides mesophilus KACC 16243T.</title>
        <authorList>
            <person name="Hyun D.-W."/>
            <person name="Bae J.-W."/>
        </authorList>
    </citation>
    <scope>NUCLEOTIDE SEQUENCE [LARGE SCALE GENOMIC DNA]</scope>
    <source>
        <strain evidence="2 3">KACC 16243</strain>
    </source>
</reference>
<evidence type="ECO:0000259" key="1">
    <source>
        <dbReference type="SMART" id="SM00871"/>
    </source>
</evidence>
<name>A0A7G9RD24_9ACTN</name>
<dbReference type="SMART" id="SM00871">
    <property type="entry name" value="AraC_E_bind"/>
    <property type="match status" value="1"/>
</dbReference>
<dbReference type="Proteomes" id="UP000515947">
    <property type="component" value="Chromosome"/>
</dbReference>
<dbReference type="InterPro" id="IPR011256">
    <property type="entry name" value="Reg_factor_effector_dom_sf"/>
</dbReference>
<dbReference type="AlphaFoldDB" id="A0A7G9RD24"/>
<dbReference type="Pfam" id="PF06445">
    <property type="entry name" value="GyrI-like"/>
    <property type="match status" value="1"/>
</dbReference>